<dbReference type="InterPro" id="IPR012337">
    <property type="entry name" value="RNaseH-like_sf"/>
</dbReference>
<name>A0AAD6SBD7_9AGAR</name>
<dbReference type="EMBL" id="JARJCM010000192">
    <property type="protein sequence ID" value="KAJ7023185.1"/>
    <property type="molecule type" value="Genomic_DNA"/>
</dbReference>
<organism evidence="1 2">
    <name type="scientific">Mycena alexandri</name>
    <dbReference type="NCBI Taxonomy" id="1745969"/>
    <lineage>
        <taxon>Eukaryota</taxon>
        <taxon>Fungi</taxon>
        <taxon>Dikarya</taxon>
        <taxon>Basidiomycota</taxon>
        <taxon>Agaricomycotina</taxon>
        <taxon>Agaricomycetes</taxon>
        <taxon>Agaricomycetidae</taxon>
        <taxon>Agaricales</taxon>
        <taxon>Marasmiineae</taxon>
        <taxon>Mycenaceae</taxon>
        <taxon>Mycena</taxon>
    </lineage>
</organism>
<sequence>MNWDFADLTDEEVEIVSAPTVGRARGKPKLAILDQLTILCRTKSTGKARFRCSGDGCQTSWAAPRQSGRVLSHAVDCRFLSAELKEEALENNSDNSLGAKVAKAAASSAKARDERHIKTNHLVLELLCDASIAPKVVDNKRFRNLVNHLEGDNGIHVSTTFSANHIPAEAARVTIASYALLRTCHNLTIGFDGGTIRKGQSIYTVHITTPDDREPYFVKGDVASGVSHTGEHIRDVLLSVIDKVGRDRFAAIGSDSTGNTKLGRELVVDIIPTMLITPDPCHHGHLVIKDISALEYFSTTHLASLRVSMHINKGLEKIGQTRFGTIYWAGYALFRLLPPIHELNLQDGSKLAWMKNLREYSDFQIQLQQLCCVLEPIARAIKCLEGLQVTVGDVWKFNVAITAVLHDLFEGNSLGIPEEVQDQIRFIVNKRYKQMIEGPSGPLYLSGFYLDPEHVRSPILFKASANQLDNAAPATFGPIAPSQAKVTDQDLRDSMPTYTKVGAFLLRVLAIELKAGRTAPQFESYKTADDVLDALRTQFEAYTRQHPPFSARQKSWTKPYLYWTAMLAHVDSGVLAFVAVKIFAILPNSMPEERTVSRFTGYNSADRGSQEASSVVAMTKGETTTKPPSMNWRSIKTVFGREPVTTPTSDVDSDAPLNAEVSDAAVEGLAAVNELDTEGASSPPGETHFETAKDGVDLTIPFFRDLLSDEPVVGADKIGSLSDWAARSKKTRGTASRAAPTMTFDGEVEELVF</sequence>
<accession>A0AAD6SBD7</accession>
<evidence type="ECO:0000313" key="2">
    <source>
        <dbReference type="Proteomes" id="UP001218188"/>
    </source>
</evidence>
<protein>
    <submittedName>
        <fullName evidence="1">Ribonuclease H-like domain-containing protein</fullName>
    </submittedName>
</protein>
<dbReference type="SUPFAM" id="SSF53098">
    <property type="entry name" value="Ribonuclease H-like"/>
    <property type="match status" value="1"/>
</dbReference>
<dbReference type="AlphaFoldDB" id="A0AAD6SBD7"/>
<reference evidence="1" key="1">
    <citation type="submission" date="2023-03" db="EMBL/GenBank/DDBJ databases">
        <title>Massive genome expansion in bonnet fungi (Mycena s.s.) driven by repeated elements and novel gene families across ecological guilds.</title>
        <authorList>
            <consortium name="Lawrence Berkeley National Laboratory"/>
            <person name="Harder C.B."/>
            <person name="Miyauchi S."/>
            <person name="Viragh M."/>
            <person name="Kuo A."/>
            <person name="Thoen E."/>
            <person name="Andreopoulos B."/>
            <person name="Lu D."/>
            <person name="Skrede I."/>
            <person name="Drula E."/>
            <person name="Henrissat B."/>
            <person name="Morin E."/>
            <person name="Kohler A."/>
            <person name="Barry K."/>
            <person name="LaButti K."/>
            <person name="Morin E."/>
            <person name="Salamov A."/>
            <person name="Lipzen A."/>
            <person name="Mereny Z."/>
            <person name="Hegedus B."/>
            <person name="Baldrian P."/>
            <person name="Stursova M."/>
            <person name="Weitz H."/>
            <person name="Taylor A."/>
            <person name="Grigoriev I.V."/>
            <person name="Nagy L.G."/>
            <person name="Martin F."/>
            <person name="Kauserud H."/>
        </authorList>
    </citation>
    <scope>NUCLEOTIDE SEQUENCE</scope>
    <source>
        <strain evidence="1">CBHHK200</strain>
    </source>
</reference>
<comment type="caution">
    <text evidence="1">The sequence shown here is derived from an EMBL/GenBank/DDBJ whole genome shotgun (WGS) entry which is preliminary data.</text>
</comment>
<proteinExistence type="predicted"/>
<evidence type="ECO:0000313" key="1">
    <source>
        <dbReference type="EMBL" id="KAJ7023185.1"/>
    </source>
</evidence>
<keyword evidence="2" id="KW-1185">Reference proteome</keyword>
<dbReference type="Proteomes" id="UP001218188">
    <property type="component" value="Unassembled WGS sequence"/>
</dbReference>
<gene>
    <name evidence="1" type="ORF">C8F04DRAFT_970381</name>
</gene>